<proteinExistence type="predicted"/>
<organism evidence="1">
    <name type="scientific">Medicago truncatula</name>
    <name type="common">Barrel medic</name>
    <name type="synonym">Medicago tribuloides</name>
    <dbReference type="NCBI Taxonomy" id="3880"/>
    <lineage>
        <taxon>Eukaryota</taxon>
        <taxon>Viridiplantae</taxon>
        <taxon>Streptophyta</taxon>
        <taxon>Embryophyta</taxon>
        <taxon>Tracheophyta</taxon>
        <taxon>Spermatophyta</taxon>
        <taxon>Magnoliopsida</taxon>
        <taxon>eudicotyledons</taxon>
        <taxon>Gunneridae</taxon>
        <taxon>Pentapetalae</taxon>
        <taxon>rosids</taxon>
        <taxon>fabids</taxon>
        <taxon>Fabales</taxon>
        <taxon>Fabaceae</taxon>
        <taxon>Papilionoideae</taxon>
        <taxon>50 kb inversion clade</taxon>
        <taxon>NPAAA clade</taxon>
        <taxon>Hologalegina</taxon>
        <taxon>IRL clade</taxon>
        <taxon>Trifolieae</taxon>
        <taxon>Medicago</taxon>
    </lineage>
</organism>
<dbReference type="AlphaFoldDB" id="Q2HRZ8"/>
<reference evidence="1" key="1">
    <citation type="submission" date="2005-03" db="EMBL/GenBank/DDBJ databases">
        <authorList>
            <person name="Town C.D."/>
        </authorList>
    </citation>
    <scope>NUCLEOTIDE SEQUENCE</scope>
</reference>
<reference evidence="1" key="2">
    <citation type="submission" date="2007-03" db="EMBL/GenBank/DDBJ databases">
        <authorList>
            <consortium name="The International Medicago Genome Annotation Group"/>
        </authorList>
    </citation>
    <scope>NUCLEOTIDE SEQUENCE</scope>
</reference>
<name>Q2HRZ8_MEDTR</name>
<protein>
    <submittedName>
        <fullName evidence="1">Uncharacterized protein</fullName>
    </submittedName>
</protein>
<accession>Q2HRZ8</accession>
<gene>
    <name evidence="1" type="ORF">MtrDRAFT_AC157504g18v2</name>
</gene>
<dbReference type="EMBL" id="AC157504">
    <property type="protein sequence ID" value="ABD33389.1"/>
    <property type="molecule type" value="Genomic_DNA"/>
</dbReference>
<sequence>MKKVCGRWESEEKEMSVKLWMLRLKASMEVGCWKC</sequence>
<evidence type="ECO:0000313" key="1">
    <source>
        <dbReference type="EMBL" id="ABD33389.1"/>
    </source>
</evidence>